<gene>
    <name evidence="2" type="ORF">N0F65_011669</name>
</gene>
<feature type="compositionally biased region" description="Basic and acidic residues" evidence="1">
    <location>
        <begin position="15"/>
        <end position="32"/>
    </location>
</feature>
<proteinExistence type="predicted"/>
<keyword evidence="3" id="KW-1185">Reference proteome</keyword>
<name>A0AAV2ZBI0_9STRA</name>
<reference evidence="2" key="1">
    <citation type="submission" date="2022-11" db="EMBL/GenBank/DDBJ databases">
        <authorList>
            <person name="Morgan W.R."/>
            <person name="Tartar A."/>
        </authorList>
    </citation>
    <scope>NUCLEOTIDE SEQUENCE</scope>
    <source>
        <strain evidence="2">ARSEF 373</strain>
    </source>
</reference>
<sequence>MELTEEDEFGMQKTTSRESDPMENERRSIIEDHPDFTVFDPSQIKEWMRSSDGASGPALPKWMKQLPIDKDPSKWTIMEVQIRPDRSWEVIKELLATVCMTKGLVLAAETPSSVLFRRLVAQDLLSSGIGKVSTYQNVYVRIGVLSSKLRVLDVACLVAADNNLLGGVVNVARNQLVEDRTLVWEYELGQLLGSIQSTIISQYLSLSHLFMASPENTSSIESVELDEGYVADVKSMFMSEMKENMRQVSIPLEEFAYEQEYACALLLGLLDPLLKKHQIKLIDHPSTEDTQNSDELSVAMSATTIGADSGKTANAVETEDKIAPTIKETNKEQEKSPGTSQCYGERVNAAVHRLWSQLQAECDQTVRQKIKEKRRQVTSRTESVQRLRAQAVNMIINSPDADVLTLKPSQRGNRDDVLLYEGSVIVSSVPAKLQVSYGYLVYRSMVPFFSATTTVLMSDIDQVVPTTALGIRVLSIVMKQSASTKSVTVAMGLEIDLLYQLLLEILSMRTQEPPPQSLASFVSQDAAVDITDVVDAVDEQDEAKCDAPYSPSAVDAIIAAEDAAAEQATLEPDSSPA</sequence>
<evidence type="ECO:0000313" key="3">
    <source>
        <dbReference type="Proteomes" id="UP001146120"/>
    </source>
</evidence>
<reference evidence="2" key="2">
    <citation type="journal article" date="2023" name="Microbiol Resour">
        <title>Decontamination and Annotation of the Draft Genome Sequence of the Oomycete Lagenidium giganteum ARSEF 373.</title>
        <authorList>
            <person name="Morgan W.R."/>
            <person name="Tartar A."/>
        </authorList>
    </citation>
    <scope>NUCLEOTIDE SEQUENCE</scope>
    <source>
        <strain evidence="2">ARSEF 373</strain>
    </source>
</reference>
<comment type="caution">
    <text evidence="2">The sequence shown here is derived from an EMBL/GenBank/DDBJ whole genome shotgun (WGS) entry which is preliminary data.</text>
</comment>
<dbReference type="EMBL" id="DAKRPA010000021">
    <property type="protein sequence ID" value="DBA03310.1"/>
    <property type="molecule type" value="Genomic_DNA"/>
</dbReference>
<evidence type="ECO:0000313" key="2">
    <source>
        <dbReference type="EMBL" id="DBA03310.1"/>
    </source>
</evidence>
<dbReference type="Proteomes" id="UP001146120">
    <property type="component" value="Unassembled WGS sequence"/>
</dbReference>
<accession>A0AAV2ZBI0</accession>
<feature type="region of interest" description="Disordered" evidence="1">
    <location>
        <begin position="1"/>
        <end position="32"/>
    </location>
</feature>
<organism evidence="2 3">
    <name type="scientific">Lagenidium giganteum</name>
    <dbReference type="NCBI Taxonomy" id="4803"/>
    <lineage>
        <taxon>Eukaryota</taxon>
        <taxon>Sar</taxon>
        <taxon>Stramenopiles</taxon>
        <taxon>Oomycota</taxon>
        <taxon>Peronosporomycetes</taxon>
        <taxon>Pythiales</taxon>
        <taxon>Pythiaceae</taxon>
    </lineage>
</organism>
<dbReference type="AlphaFoldDB" id="A0AAV2ZBI0"/>
<protein>
    <submittedName>
        <fullName evidence="2">Uncharacterized protein</fullName>
    </submittedName>
</protein>
<evidence type="ECO:0000256" key="1">
    <source>
        <dbReference type="SAM" id="MobiDB-lite"/>
    </source>
</evidence>